<keyword evidence="2" id="KW-0503">Monooxygenase</keyword>
<dbReference type="InterPro" id="IPR002397">
    <property type="entry name" value="Cyt_P450_B"/>
</dbReference>
<evidence type="ECO:0000313" key="3">
    <source>
        <dbReference type="EMBL" id="MFC5750813.1"/>
    </source>
</evidence>
<dbReference type="RefSeq" id="WP_378286579.1">
    <property type="nucleotide sequence ID" value="NZ_JBHSON010000059.1"/>
</dbReference>
<dbReference type="Proteomes" id="UP001596074">
    <property type="component" value="Unassembled WGS sequence"/>
</dbReference>
<sequence>MATTGGGTRNETGTAIEHYDGYDHGTAQRYFDIVGAARGRCPVARSDAHGGYWIVSAHEDIRRVLSDPETFSNARGIMIPVEDRLRKPPQDLDPPLQTDFRRLLNRYFSRHGLARHADRVHRLAEEHVEAVLPLGDRARGGPGCDVIGDFAKPLTAAVLSTVILDLRDPVRFAEVRGIVEGVGYGSAEQNARAFRRLQAVVEEMLDDLAGREERDDVLDAVLRGTVDGGRPLTRDERVGTVMQLLLGGLKTTVAAIGHIVAHLAARDGIEERLREPGWSRGPLDEFLRLEPPVKMIARSATRDVLVGGRRVRAGEMVAVMLGSANRDESVFPDAAELDVDRRRNPHLSFGLGAHRCIGSNLARMEIVSAVDALLARVRDVRPAPGARLVRTPSAPELSWEAVTVDFDLVEGASSS</sequence>
<dbReference type="SUPFAM" id="SSF48264">
    <property type="entry name" value="Cytochrome P450"/>
    <property type="match status" value="1"/>
</dbReference>
<protein>
    <submittedName>
        <fullName evidence="3">Cytochrome P450</fullName>
    </submittedName>
</protein>
<accession>A0ABW1A8C7</accession>
<dbReference type="InterPro" id="IPR017972">
    <property type="entry name" value="Cyt_P450_CS"/>
</dbReference>
<dbReference type="PANTHER" id="PTHR46696">
    <property type="entry name" value="P450, PUTATIVE (EUROFUNG)-RELATED"/>
    <property type="match status" value="1"/>
</dbReference>
<keyword evidence="2" id="KW-0479">Metal-binding</keyword>
<keyword evidence="2" id="KW-0560">Oxidoreductase</keyword>
<dbReference type="EMBL" id="JBHSON010000059">
    <property type="protein sequence ID" value="MFC5750813.1"/>
    <property type="molecule type" value="Genomic_DNA"/>
</dbReference>
<evidence type="ECO:0000256" key="1">
    <source>
        <dbReference type="ARBA" id="ARBA00010617"/>
    </source>
</evidence>
<proteinExistence type="inferred from homology"/>
<dbReference type="Pfam" id="PF00067">
    <property type="entry name" value="p450"/>
    <property type="match status" value="2"/>
</dbReference>
<evidence type="ECO:0000256" key="2">
    <source>
        <dbReference type="RuleBase" id="RU000461"/>
    </source>
</evidence>
<dbReference type="InterPro" id="IPR001128">
    <property type="entry name" value="Cyt_P450"/>
</dbReference>
<keyword evidence="2" id="KW-0349">Heme</keyword>
<dbReference type="Gene3D" id="1.10.630.10">
    <property type="entry name" value="Cytochrome P450"/>
    <property type="match status" value="1"/>
</dbReference>
<name>A0ABW1A8C7_9ACTN</name>
<keyword evidence="4" id="KW-1185">Reference proteome</keyword>
<gene>
    <name evidence="3" type="ORF">ACFPZN_34790</name>
</gene>
<dbReference type="InterPro" id="IPR036396">
    <property type="entry name" value="Cyt_P450_sf"/>
</dbReference>
<reference evidence="4" key="1">
    <citation type="journal article" date="2019" name="Int. J. Syst. Evol. Microbiol.">
        <title>The Global Catalogue of Microorganisms (GCM) 10K type strain sequencing project: providing services to taxonomists for standard genome sequencing and annotation.</title>
        <authorList>
            <consortium name="The Broad Institute Genomics Platform"/>
            <consortium name="The Broad Institute Genome Sequencing Center for Infectious Disease"/>
            <person name="Wu L."/>
            <person name="Ma J."/>
        </authorList>
    </citation>
    <scope>NUCLEOTIDE SEQUENCE [LARGE SCALE GENOMIC DNA]</scope>
    <source>
        <strain evidence="4">KCTC 42087</strain>
    </source>
</reference>
<comment type="similarity">
    <text evidence="1 2">Belongs to the cytochrome P450 family.</text>
</comment>
<keyword evidence="2" id="KW-0408">Iron</keyword>
<dbReference type="PRINTS" id="PR00385">
    <property type="entry name" value="P450"/>
</dbReference>
<dbReference type="PRINTS" id="PR00359">
    <property type="entry name" value="BP450"/>
</dbReference>
<dbReference type="PANTHER" id="PTHR46696:SF6">
    <property type="entry name" value="P450, PUTATIVE (EUROFUNG)-RELATED"/>
    <property type="match status" value="1"/>
</dbReference>
<evidence type="ECO:0000313" key="4">
    <source>
        <dbReference type="Proteomes" id="UP001596074"/>
    </source>
</evidence>
<comment type="caution">
    <text evidence="3">The sequence shown here is derived from an EMBL/GenBank/DDBJ whole genome shotgun (WGS) entry which is preliminary data.</text>
</comment>
<organism evidence="3 4">
    <name type="scientific">Actinomadura rugatobispora</name>
    <dbReference type="NCBI Taxonomy" id="1994"/>
    <lineage>
        <taxon>Bacteria</taxon>
        <taxon>Bacillati</taxon>
        <taxon>Actinomycetota</taxon>
        <taxon>Actinomycetes</taxon>
        <taxon>Streptosporangiales</taxon>
        <taxon>Thermomonosporaceae</taxon>
        <taxon>Actinomadura</taxon>
    </lineage>
</organism>
<dbReference type="PROSITE" id="PS00086">
    <property type="entry name" value="CYTOCHROME_P450"/>
    <property type="match status" value="1"/>
</dbReference>